<dbReference type="Proteomes" id="UP000886884">
    <property type="component" value="Unassembled WGS sequence"/>
</dbReference>
<comment type="caution">
    <text evidence="1">The sequence shown here is derived from an EMBL/GenBank/DDBJ whole genome shotgun (WGS) entry which is preliminary data.</text>
</comment>
<evidence type="ECO:0000313" key="1">
    <source>
        <dbReference type="EMBL" id="HIV28484.1"/>
    </source>
</evidence>
<organism evidence="1 2">
    <name type="scientific">Candidatus Ornithocaccomicrobium faecavium</name>
    <dbReference type="NCBI Taxonomy" id="2840890"/>
    <lineage>
        <taxon>Bacteria</taxon>
        <taxon>Bacillati</taxon>
        <taxon>Bacillota</taxon>
        <taxon>Clostridia</taxon>
        <taxon>Candidatus Ornithocaccomicrobium</taxon>
    </lineage>
</organism>
<dbReference type="EMBL" id="DVOT01000198">
    <property type="protein sequence ID" value="HIV28484.1"/>
    <property type="molecule type" value="Genomic_DNA"/>
</dbReference>
<reference evidence="1" key="1">
    <citation type="submission" date="2020-10" db="EMBL/GenBank/DDBJ databases">
        <authorList>
            <person name="Gilroy R."/>
        </authorList>
    </citation>
    <scope>NUCLEOTIDE SEQUENCE</scope>
    <source>
        <strain evidence="1">CHK183-6373</strain>
    </source>
</reference>
<gene>
    <name evidence="1" type="ORF">IAA64_10960</name>
</gene>
<protein>
    <submittedName>
        <fullName evidence="1">Uncharacterized protein</fullName>
    </submittedName>
</protein>
<dbReference type="AlphaFoldDB" id="A0A9D1P8M7"/>
<sequence>MVYAAAKCAKMVARMNQQIASYCKTCHAPLAPDECLAAEWFDFSGIQRATVTRKGETFFLRLDVFHCKTGEWQVVAAGNAFASMAEIREALFYEYDFWCEENASTYNKGEVAFKEQEEQ</sequence>
<reference evidence="1" key="2">
    <citation type="journal article" date="2021" name="PeerJ">
        <title>Extensive microbial diversity within the chicken gut microbiome revealed by metagenomics and culture.</title>
        <authorList>
            <person name="Gilroy R."/>
            <person name="Ravi A."/>
            <person name="Getino M."/>
            <person name="Pursley I."/>
            <person name="Horton D.L."/>
            <person name="Alikhan N.F."/>
            <person name="Baker D."/>
            <person name="Gharbi K."/>
            <person name="Hall N."/>
            <person name="Watson M."/>
            <person name="Adriaenssens E.M."/>
            <person name="Foster-Nyarko E."/>
            <person name="Jarju S."/>
            <person name="Secka A."/>
            <person name="Antonio M."/>
            <person name="Oren A."/>
            <person name="Chaudhuri R.R."/>
            <person name="La Ragione R."/>
            <person name="Hildebrand F."/>
            <person name="Pallen M.J."/>
        </authorList>
    </citation>
    <scope>NUCLEOTIDE SEQUENCE</scope>
    <source>
        <strain evidence="1">CHK183-6373</strain>
    </source>
</reference>
<proteinExistence type="predicted"/>
<name>A0A9D1P8M7_9FIRM</name>
<accession>A0A9D1P8M7</accession>
<evidence type="ECO:0000313" key="2">
    <source>
        <dbReference type="Proteomes" id="UP000886884"/>
    </source>
</evidence>